<dbReference type="InterPro" id="IPR002761">
    <property type="entry name" value="Diphthami_syn_dom"/>
</dbReference>
<dbReference type="InterPro" id="IPR030662">
    <property type="entry name" value="DPH6/MJ0570"/>
</dbReference>
<evidence type="ECO:0000256" key="6">
    <source>
        <dbReference type="ARBA" id="ARBA00022840"/>
    </source>
</evidence>
<evidence type="ECO:0000256" key="5">
    <source>
        <dbReference type="ARBA" id="ARBA00022741"/>
    </source>
</evidence>
<dbReference type="InterPro" id="IPR006175">
    <property type="entry name" value="YjgF/YER057c/UK114"/>
</dbReference>
<dbReference type="Gene3D" id="3.30.1330.40">
    <property type="entry name" value="RutC-like"/>
    <property type="match status" value="2"/>
</dbReference>
<dbReference type="EMBL" id="BEGY01000147">
    <property type="protein sequence ID" value="GAX85055.1"/>
    <property type="molecule type" value="Genomic_DNA"/>
</dbReference>
<dbReference type="Proteomes" id="UP000232323">
    <property type="component" value="Unassembled WGS sequence"/>
</dbReference>
<dbReference type="PANTHER" id="PTHR12196">
    <property type="entry name" value="DOMAIN OF UNKNOWN FUNCTION 71 DUF71 -CONTAINING PROTEIN"/>
    <property type="match status" value="1"/>
</dbReference>
<keyword evidence="5" id="KW-0547">Nucleotide-binding</keyword>
<dbReference type="OrthoDB" id="686384at2759"/>
<proteinExistence type="predicted"/>
<dbReference type="AlphaFoldDB" id="A0A250XPR4"/>
<evidence type="ECO:0000256" key="10">
    <source>
        <dbReference type="SAM" id="MobiDB-lite"/>
    </source>
</evidence>
<keyword evidence="4" id="KW-0436">Ligase</keyword>
<feature type="compositionally biased region" description="Polar residues" evidence="10">
    <location>
        <begin position="735"/>
        <end position="766"/>
    </location>
</feature>
<evidence type="ECO:0000256" key="1">
    <source>
        <dbReference type="ARBA" id="ARBA00005156"/>
    </source>
</evidence>
<feature type="domain" description="Diphthamide synthase" evidence="11">
    <location>
        <begin position="1"/>
        <end position="225"/>
    </location>
</feature>
<dbReference type="Pfam" id="PF01902">
    <property type="entry name" value="Diphthami_syn_2"/>
    <property type="match status" value="1"/>
</dbReference>
<dbReference type="EC" id="6.3.1.14" evidence="2"/>
<accession>A0A250XPR4</accession>
<dbReference type="CDD" id="cd01994">
    <property type="entry name" value="AANH_PF0828-like"/>
    <property type="match status" value="1"/>
</dbReference>
<keyword evidence="6" id="KW-0067">ATP-binding</keyword>
<evidence type="ECO:0000313" key="13">
    <source>
        <dbReference type="Proteomes" id="UP000232323"/>
    </source>
</evidence>
<reference evidence="12 13" key="1">
    <citation type="submission" date="2017-08" db="EMBL/GenBank/DDBJ databases">
        <title>Acidophilic green algal genome provides insights into adaptation to an acidic environment.</title>
        <authorList>
            <person name="Hirooka S."/>
            <person name="Hirose Y."/>
            <person name="Kanesaki Y."/>
            <person name="Higuchi S."/>
            <person name="Fujiwara T."/>
            <person name="Onuma R."/>
            <person name="Era A."/>
            <person name="Ohbayashi R."/>
            <person name="Uzuka A."/>
            <person name="Nozaki H."/>
            <person name="Yoshikawa H."/>
            <person name="Miyagishima S.Y."/>
        </authorList>
    </citation>
    <scope>NUCLEOTIDE SEQUENCE [LARGE SCALE GENOMIC DNA]</scope>
    <source>
        <strain evidence="12 13">NIES-2499</strain>
    </source>
</reference>
<dbReference type="STRING" id="1157962.A0A250XPR4"/>
<dbReference type="Gene3D" id="3.90.1490.10">
    <property type="entry name" value="putative n-type atp pyrophosphatase, domain 2"/>
    <property type="match status" value="1"/>
</dbReference>
<organism evidence="12 13">
    <name type="scientific">Chlamydomonas eustigma</name>
    <dbReference type="NCBI Taxonomy" id="1157962"/>
    <lineage>
        <taxon>Eukaryota</taxon>
        <taxon>Viridiplantae</taxon>
        <taxon>Chlorophyta</taxon>
        <taxon>core chlorophytes</taxon>
        <taxon>Chlorophyceae</taxon>
        <taxon>CS clade</taxon>
        <taxon>Chlamydomonadales</taxon>
        <taxon>Chlamydomonadaceae</taxon>
        <taxon>Chlamydomonas</taxon>
    </lineage>
</organism>
<evidence type="ECO:0000313" key="12">
    <source>
        <dbReference type="EMBL" id="GAX85055.1"/>
    </source>
</evidence>
<protein>
    <recommendedName>
        <fullName evidence="3">Diphthine--ammonia ligase</fullName>
        <ecNumber evidence="2">6.3.1.14</ecNumber>
    </recommendedName>
    <alternativeName>
        <fullName evidence="7">Diphthamide synthase</fullName>
    </alternativeName>
    <alternativeName>
        <fullName evidence="8">Diphthamide synthetase</fullName>
    </alternativeName>
</protein>
<dbReference type="NCBIfam" id="TIGR00290">
    <property type="entry name" value="MJ0570_dom"/>
    <property type="match status" value="1"/>
</dbReference>
<dbReference type="FunFam" id="3.90.1490.10:FF:000001">
    <property type="entry name" value="Diphthine--ammonia ligase"/>
    <property type="match status" value="1"/>
</dbReference>
<dbReference type="PANTHER" id="PTHR12196:SF2">
    <property type="entry name" value="DIPHTHINE--AMMONIA LIGASE"/>
    <property type="match status" value="1"/>
</dbReference>
<evidence type="ECO:0000256" key="8">
    <source>
        <dbReference type="ARBA" id="ARBA00031552"/>
    </source>
</evidence>
<evidence type="ECO:0000259" key="11">
    <source>
        <dbReference type="Pfam" id="PF01902"/>
    </source>
</evidence>
<evidence type="ECO:0000256" key="4">
    <source>
        <dbReference type="ARBA" id="ARBA00022598"/>
    </source>
</evidence>
<feature type="region of interest" description="Disordered" evidence="10">
    <location>
        <begin position="671"/>
        <end position="691"/>
    </location>
</feature>
<dbReference type="Gene3D" id="3.40.50.620">
    <property type="entry name" value="HUPs"/>
    <property type="match status" value="1"/>
</dbReference>
<gene>
    <name evidence="12" type="ORF">CEUSTIGMA_g12475.t1</name>
</gene>
<dbReference type="GO" id="GO:0017178">
    <property type="term" value="F:diphthine-ammonia ligase activity"/>
    <property type="evidence" value="ECO:0007669"/>
    <property type="project" value="UniProtKB-EC"/>
</dbReference>
<evidence type="ECO:0000256" key="3">
    <source>
        <dbReference type="ARBA" id="ARBA00018426"/>
    </source>
</evidence>
<feature type="region of interest" description="Disordered" evidence="10">
    <location>
        <begin position="735"/>
        <end position="815"/>
    </location>
</feature>
<dbReference type="GO" id="GO:0017183">
    <property type="term" value="P:protein histidyl modification to diphthamide"/>
    <property type="evidence" value="ECO:0007669"/>
    <property type="project" value="TreeGrafter"/>
</dbReference>
<comment type="caution">
    <text evidence="12">The sequence shown here is derived from an EMBL/GenBank/DDBJ whole genome shotgun (WGS) entry which is preliminary data.</text>
</comment>
<keyword evidence="13" id="KW-1185">Reference proteome</keyword>
<evidence type="ECO:0000256" key="7">
    <source>
        <dbReference type="ARBA" id="ARBA00029814"/>
    </source>
</evidence>
<name>A0A250XPR4_9CHLO</name>
<dbReference type="InterPro" id="IPR014729">
    <property type="entry name" value="Rossmann-like_a/b/a_fold"/>
</dbReference>
<dbReference type="SUPFAM" id="SSF52402">
    <property type="entry name" value="Adenine nucleotide alpha hydrolases-like"/>
    <property type="match status" value="1"/>
</dbReference>
<dbReference type="FunFam" id="3.40.50.620:FF:000145">
    <property type="entry name" value="ATP-binding domain containing protein"/>
    <property type="match status" value="1"/>
</dbReference>
<dbReference type="SUPFAM" id="SSF55298">
    <property type="entry name" value="YjgF-like"/>
    <property type="match status" value="2"/>
</dbReference>
<evidence type="ECO:0000256" key="2">
    <source>
        <dbReference type="ARBA" id="ARBA00012089"/>
    </source>
</evidence>
<comment type="catalytic activity">
    <reaction evidence="9">
        <text>diphthine-[translation elongation factor 2] + NH4(+) + ATP = diphthamide-[translation elongation factor 2] + AMP + diphosphate + H(+)</text>
        <dbReference type="Rhea" id="RHEA:19753"/>
        <dbReference type="Rhea" id="RHEA-COMP:10172"/>
        <dbReference type="Rhea" id="RHEA-COMP:10174"/>
        <dbReference type="ChEBI" id="CHEBI:15378"/>
        <dbReference type="ChEBI" id="CHEBI:16692"/>
        <dbReference type="ChEBI" id="CHEBI:28938"/>
        <dbReference type="ChEBI" id="CHEBI:30616"/>
        <dbReference type="ChEBI" id="CHEBI:33019"/>
        <dbReference type="ChEBI" id="CHEBI:82696"/>
        <dbReference type="ChEBI" id="CHEBI:456215"/>
        <dbReference type="EC" id="6.3.1.14"/>
    </reaction>
</comment>
<comment type="pathway">
    <text evidence="1">Protein modification; peptidyl-diphthamide biosynthesis.</text>
</comment>
<feature type="compositionally biased region" description="Polar residues" evidence="10">
    <location>
        <begin position="676"/>
        <end position="685"/>
    </location>
</feature>
<dbReference type="InterPro" id="IPR035959">
    <property type="entry name" value="RutC-like_sf"/>
</dbReference>
<dbReference type="GO" id="GO:0005524">
    <property type="term" value="F:ATP binding"/>
    <property type="evidence" value="ECO:0007669"/>
    <property type="project" value="UniProtKB-KW"/>
</dbReference>
<dbReference type="Pfam" id="PF01042">
    <property type="entry name" value="Ribonuc_L-PSP"/>
    <property type="match status" value="2"/>
</dbReference>
<sequence length="942" mass="101580">MKVIGLVSGGKDSCYAMWLASQQGHEIVALANLLPQDTDPDELDSYMFQTVGHQLVGCYAPCMGIPLFRRKLKGKSERQDLQYTQTEGDEVEDLYYLLAYIKESLPQVAAVTSGAIASDYQRIRVENVCFRLGLMSLAPMWHQPQRTLLRGMIESGIEAILVKTAVQGLHPAKHLGKDLQTMEPLLHKLNMSMYRCNVCGEGGEYESLVLNSPLFKHAKIVLDKAEHVVEHSGSVGYLRPVEFHLEPKSTSFLEGASKLAVEHGDVREVPEEWEPPRRDHHRLSFEHPEKSGNYDVALSVREGTDFVQICCRPRHTSHLPPDLTEADTSNALFNVLTALQACLGRMGLSLNDGYAVFVHLYLANVGHFASANSVYCKTFPSLEPPSRATVQVPLPSGCPLLLDLLLARPSPGASHLVGRTVLHVQSISSWAPSCIGPYSQATTYRGICYLAGQIPLLPSSMTLMAGDIVAQTKQSLMSCQAVSIDVGSSTLHAALGLTVYVAAEAGEQGVEQVLECVEQALEGDTIEEDKTSHAYSNLSAGSVDLCGSEADEDDVLPPLDSYLQLSSLARSAGLRPHVTVVVVGALPRGALVEVQPLLVDVAFMDRLEEAIKERRSSSSGGDDGSTVKNTSLTAAAETAATLLNAAGPHSNKSCAASDIDRYQKGLPAGRSDVRELSTTQSSAQSPHVGESVKPIISLKHHRWKSEASSFLDTEESLQLSVKEEDLMIATNASTEKVVVPSSSDSQAELDCQQTSHTGARSQSETNNAREHSSEHASGMGAACNLTSPLTDSDPAAAATAACEMESKPPPEPNSFYSQPVSCQSLVSSIFHRNKLLKTLIHLPVAAFVQSSSSDQSSLQSRLQRAVEGILASHRMQLGHLIRIMAWFDVHKVPSSFTLSVNTTSSNSSMDSGLHITWVPCLGVSSSACDNCAAVVEVLAQRL</sequence>
<evidence type="ECO:0000256" key="9">
    <source>
        <dbReference type="ARBA" id="ARBA00048108"/>
    </source>
</evidence>